<dbReference type="OrthoDB" id="269360at2759"/>
<sequence>MSKERGENSGLVDHYFSEIVTDACEDPETFLENLFRSFAALHLRAVPIEVSAIRLFIPGTNFFKTKTDDMFVPTLILLVDAVPQLEDDNHNTMVQYFPYDKSRTNVLAQQCRKLLVSEDERGAMEVHLSEETGDCGWFALRALYPIEEGDHLYLRGVPKLGDTAKELMTVRVMEANRLMNGD</sequence>
<evidence type="ECO:0000313" key="2">
    <source>
        <dbReference type="Proteomes" id="UP000283634"/>
    </source>
</evidence>
<dbReference type="EMBL" id="MKGL01000267">
    <property type="protein sequence ID" value="RNF01586.1"/>
    <property type="molecule type" value="Genomic_DNA"/>
</dbReference>
<keyword evidence="2" id="KW-1185">Reference proteome</keyword>
<proteinExistence type="predicted"/>
<dbReference type="Proteomes" id="UP000283634">
    <property type="component" value="Unassembled WGS sequence"/>
</dbReference>
<reference evidence="1 2" key="1">
    <citation type="journal article" date="2018" name="BMC Genomics">
        <title>Genomic comparison of Trypanosoma conorhini and Trypanosoma rangeli to Trypanosoma cruzi strains of high and low virulence.</title>
        <authorList>
            <person name="Bradwell K.R."/>
            <person name="Koparde V.N."/>
            <person name="Matveyev A.V."/>
            <person name="Serrano M.G."/>
            <person name="Alves J.M."/>
            <person name="Parikh H."/>
            <person name="Huang B."/>
            <person name="Lee V."/>
            <person name="Espinosa-Alvarez O."/>
            <person name="Ortiz P.A."/>
            <person name="Costa-Martins A.G."/>
            <person name="Teixeira M.M."/>
            <person name="Buck G.A."/>
        </authorList>
    </citation>
    <scope>NUCLEOTIDE SEQUENCE [LARGE SCALE GENOMIC DNA]</scope>
    <source>
        <strain evidence="1 2">AM80</strain>
    </source>
</reference>
<protein>
    <submittedName>
        <fullName evidence="1">Uncharacterized protein</fullName>
    </submittedName>
</protein>
<dbReference type="GeneID" id="40330819"/>
<dbReference type="VEuPathDB" id="TriTrypDB:TRSC58_05415"/>
<organism evidence="1 2">
    <name type="scientific">Trypanosoma rangeli</name>
    <dbReference type="NCBI Taxonomy" id="5698"/>
    <lineage>
        <taxon>Eukaryota</taxon>
        <taxon>Discoba</taxon>
        <taxon>Euglenozoa</taxon>
        <taxon>Kinetoplastea</taxon>
        <taxon>Metakinetoplastina</taxon>
        <taxon>Trypanosomatida</taxon>
        <taxon>Trypanosomatidae</taxon>
        <taxon>Trypanosoma</taxon>
        <taxon>Herpetosoma</taxon>
    </lineage>
</organism>
<dbReference type="RefSeq" id="XP_029236420.1">
    <property type="nucleotide sequence ID" value="XM_029383709.1"/>
</dbReference>
<comment type="caution">
    <text evidence="1">The sequence shown here is derived from an EMBL/GenBank/DDBJ whole genome shotgun (WGS) entry which is preliminary data.</text>
</comment>
<name>A0A3R7N7I9_TRYRA</name>
<dbReference type="AlphaFoldDB" id="A0A3R7N7I9"/>
<accession>A0A3R7N7I9</accession>
<gene>
    <name evidence="1" type="ORF">TraAM80_06886</name>
</gene>
<evidence type="ECO:0000313" key="1">
    <source>
        <dbReference type="EMBL" id="RNF01586.1"/>
    </source>
</evidence>